<reference evidence="10 11" key="1">
    <citation type="submission" date="2019-10" db="EMBL/GenBank/DDBJ databases">
        <title>Rubrobacter sp nov SCSIO 52090 isolated from a deep-sea sediment in the South China Sea.</title>
        <authorList>
            <person name="Chen R.W."/>
        </authorList>
    </citation>
    <scope>NUCLEOTIDE SEQUENCE [LARGE SCALE GENOMIC DNA]</scope>
    <source>
        <strain evidence="10 11">SCSIO 52909</strain>
    </source>
</reference>
<dbReference type="RefSeq" id="WP_166173416.1">
    <property type="nucleotide sequence ID" value="NZ_CP045119.1"/>
</dbReference>
<evidence type="ECO:0000256" key="8">
    <source>
        <dbReference type="HAMAP-Rule" id="MF_00473"/>
    </source>
</evidence>
<sequence length="432" mass="46290">MAEVTFDYENLQGVEGGLEDGDLDGVRPRLKEAVDGLLGDPPGFMRLPKTREYAESSVSLAEEIRGSGATDFVHVGIGGSALGPMAVHRALNHPYYNMLSGEARRGPRVHFAENTDPATLSAVLDVADPGGTWVNVVTKSGSTAETMANFLVIRGFLVDALGSFGYQGRTVATTDPEKGFLKEISEREDLRVLPIPADVGGRFSVLTPVGLLPAAVTGLDVGAMLAGAAQCVDEVQEQGPEHQAVVGAAMHYLMDTQRGRNVRVMMPYADSLERLAAWFVQLWAESLGKEGKGSTPHGAVGTTDQHSQVQLYMEGPQDKVIEIVEVEDHPKDLSIPKAYEDLEGVGYLGGHTMAELLNVECDATRKALTEAGRPNSTIKLGAVNEENLGYLFQALEIQTAITGDLYGVNAFDQPGVEAGKEITYKRMGRPGH</sequence>
<dbReference type="GO" id="GO:0097367">
    <property type="term" value="F:carbohydrate derivative binding"/>
    <property type="evidence" value="ECO:0007669"/>
    <property type="project" value="InterPro"/>
</dbReference>
<dbReference type="PANTHER" id="PTHR11469:SF1">
    <property type="entry name" value="GLUCOSE-6-PHOSPHATE ISOMERASE"/>
    <property type="match status" value="1"/>
</dbReference>
<dbReference type="PRINTS" id="PR00662">
    <property type="entry name" value="G6PISOMERASE"/>
</dbReference>
<dbReference type="Proteomes" id="UP000501452">
    <property type="component" value="Chromosome"/>
</dbReference>
<comment type="subcellular location">
    <subcellularLocation>
        <location evidence="8">Cytoplasm</location>
    </subcellularLocation>
</comment>
<keyword evidence="6 8" id="KW-0413">Isomerase</keyword>
<dbReference type="SUPFAM" id="SSF53697">
    <property type="entry name" value="SIS domain"/>
    <property type="match status" value="1"/>
</dbReference>
<evidence type="ECO:0000256" key="2">
    <source>
        <dbReference type="ARBA" id="ARBA00006604"/>
    </source>
</evidence>
<evidence type="ECO:0000256" key="9">
    <source>
        <dbReference type="RuleBase" id="RU000612"/>
    </source>
</evidence>
<feature type="active site" description="Proton donor" evidence="8">
    <location>
        <position position="285"/>
    </location>
</feature>
<evidence type="ECO:0000256" key="5">
    <source>
        <dbReference type="ARBA" id="ARBA00023152"/>
    </source>
</evidence>
<dbReference type="EC" id="5.3.1.9" evidence="8"/>
<dbReference type="UniPathway" id="UPA00138"/>
<evidence type="ECO:0000256" key="6">
    <source>
        <dbReference type="ARBA" id="ARBA00023235"/>
    </source>
</evidence>
<dbReference type="CDD" id="cd05015">
    <property type="entry name" value="SIS_PGI_1"/>
    <property type="match status" value="1"/>
</dbReference>
<dbReference type="GO" id="GO:0051156">
    <property type="term" value="P:glucose 6-phosphate metabolic process"/>
    <property type="evidence" value="ECO:0007669"/>
    <property type="project" value="TreeGrafter"/>
</dbReference>
<dbReference type="InterPro" id="IPR035476">
    <property type="entry name" value="SIS_PGI_1"/>
</dbReference>
<dbReference type="InterPro" id="IPR018189">
    <property type="entry name" value="Phosphoglucose_isomerase_CS"/>
</dbReference>
<dbReference type="UniPathway" id="UPA00109">
    <property type="reaction ID" value="UER00181"/>
</dbReference>
<evidence type="ECO:0000313" key="10">
    <source>
        <dbReference type="EMBL" id="QIN81738.1"/>
    </source>
</evidence>
<dbReference type="PROSITE" id="PS51463">
    <property type="entry name" value="P_GLUCOSE_ISOMERASE_3"/>
    <property type="match status" value="1"/>
</dbReference>
<evidence type="ECO:0000256" key="7">
    <source>
        <dbReference type="ARBA" id="ARBA00029321"/>
    </source>
</evidence>
<dbReference type="InterPro" id="IPR035482">
    <property type="entry name" value="SIS_PGI_2"/>
</dbReference>
<evidence type="ECO:0000256" key="3">
    <source>
        <dbReference type="ARBA" id="ARBA00022432"/>
    </source>
</evidence>
<proteinExistence type="inferred from homology"/>
<comment type="similarity">
    <text evidence="2 8 9">Belongs to the GPI family.</text>
</comment>
<dbReference type="PANTHER" id="PTHR11469">
    <property type="entry name" value="GLUCOSE-6-PHOSPHATE ISOMERASE"/>
    <property type="match status" value="1"/>
</dbReference>
<dbReference type="PROSITE" id="PS00765">
    <property type="entry name" value="P_GLUCOSE_ISOMERASE_1"/>
    <property type="match status" value="1"/>
</dbReference>
<gene>
    <name evidence="8" type="primary">pgi</name>
    <name evidence="10" type="ORF">GBA63_03115</name>
</gene>
<dbReference type="Pfam" id="PF00342">
    <property type="entry name" value="PGI"/>
    <property type="match status" value="1"/>
</dbReference>
<feature type="active site" evidence="8">
    <location>
        <position position="420"/>
    </location>
</feature>
<organism evidence="10 11">
    <name type="scientific">Rubrobacter tropicus</name>
    <dbReference type="NCBI Taxonomy" id="2653851"/>
    <lineage>
        <taxon>Bacteria</taxon>
        <taxon>Bacillati</taxon>
        <taxon>Actinomycetota</taxon>
        <taxon>Rubrobacteria</taxon>
        <taxon>Rubrobacterales</taxon>
        <taxon>Rubrobacteraceae</taxon>
        <taxon>Rubrobacter</taxon>
    </lineage>
</organism>
<dbReference type="PROSITE" id="PS00174">
    <property type="entry name" value="P_GLUCOSE_ISOMERASE_2"/>
    <property type="match status" value="1"/>
</dbReference>
<keyword evidence="4 8" id="KW-0963">Cytoplasm</keyword>
<protein>
    <recommendedName>
        <fullName evidence="8">Glucose-6-phosphate isomerase</fullName>
        <shortName evidence="8">GPI</shortName>
        <ecNumber evidence="8">5.3.1.9</ecNumber>
    </recommendedName>
    <alternativeName>
        <fullName evidence="8">Phosphoglucose isomerase</fullName>
        <shortName evidence="8">PGI</shortName>
    </alternativeName>
    <alternativeName>
        <fullName evidence="8">Phosphohexose isomerase</fullName>
        <shortName evidence="8">PHI</shortName>
    </alternativeName>
</protein>
<comment type="catalytic activity">
    <reaction evidence="7 8 9">
        <text>alpha-D-glucose 6-phosphate = beta-D-fructose 6-phosphate</text>
        <dbReference type="Rhea" id="RHEA:11816"/>
        <dbReference type="ChEBI" id="CHEBI:57634"/>
        <dbReference type="ChEBI" id="CHEBI:58225"/>
        <dbReference type="EC" id="5.3.1.9"/>
    </reaction>
</comment>
<keyword evidence="11" id="KW-1185">Reference proteome</keyword>
<evidence type="ECO:0000256" key="1">
    <source>
        <dbReference type="ARBA" id="ARBA00004926"/>
    </source>
</evidence>
<dbReference type="FunFam" id="3.40.50.10490:FF:000016">
    <property type="entry name" value="Glucose-6-phosphate isomerase"/>
    <property type="match status" value="1"/>
</dbReference>
<dbReference type="GO" id="GO:0006096">
    <property type="term" value="P:glycolytic process"/>
    <property type="evidence" value="ECO:0007669"/>
    <property type="project" value="UniProtKB-UniRule"/>
</dbReference>
<keyword evidence="3 8" id="KW-0312">Gluconeogenesis</keyword>
<comment type="pathway">
    <text evidence="8">Carbohydrate biosynthesis; gluconeogenesis.</text>
</comment>
<dbReference type="EMBL" id="CP045119">
    <property type="protein sequence ID" value="QIN81738.1"/>
    <property type="molecule type" value="Genomic_DNA"/>
</dbReference>
<dbReference type="GO" id="GO:0005829">
    <property type="term" value="C:cytosol"/>
    <property type="evidence" value="ECO:0007669"/>
    <property type="project" value="TreeGrafter"/>
</dbReference>
<dbReference type="GO" id="GO:0006094">
    <property type="term" value="P:gluconeogenesis"/>
    <property type="evidence" value="ECO:0007669"/>
    <property type="project" value="UniProtKB-UniRule"/>
</dbReference>
<dbReference type="AlphaFoldDB" id="A0A6G8Q5M4"/>
<dbReference type="HAMAP" id="MF_00473">
    <property type="entry name" value="G6P_isomerase"/>
    <property type="match status" value="1"/>
</dbReference>
<feature type="active site" evidence="8">
    <location>
        <position position="306"/>
    </location>
</feature>
<dbReference type="GO" id="GO:0004347">
    <property type="term" value="F:glucose-6-phosphate isomerase activity"/>
    <property type="evidence" value="ECO:0007669"/>
    <property type="project" value="UniProtKB-UniRule"/>
</dbReference>
<keyword evidence="5 8" id="KW-0324">Glycolysis</keyword>
<dbReference type="InterPro" id="IPR046348">
    <property type="entry name" value="SIS_dom_sf"/>
</dbReference>
<dbReference type="CDD" id="cd05016">
    <property type="entry name" value="SIS_PGI_2"/>
    <property type="match status" value="1"/>
</dbReference>
<accession>A0A6G8Q5M4</accession>
<comment type="pathway">
    <text evidence="1 8 9">Carbohydrate degradation; glycolysis; D-glyceraldehyde 3-phosphate and glycerone phosphate from D-glucose: step 2/4.</text>
</comment>
<comment type="function">
    <text evidence="8">Catalyzes the reversible isomerization of glucose-6-phosphate to fructose-6-phosphate.</text>
</comment>
<name>A0A6G8Q5M4_9ACTN</name>
<evidence type="ECO:0000256" key="4">
    <source>
        <dbReference type="ARBA" id="ARBA00022490"/>
    </source>
</evidence>
<dbReference type="GO" id="GO:0048029">
    <property type="term" value="F:monosaccharide binding"/>
    <property type="evidence" value="ECO:0007669"/>
    <property type="project" value="TreeGrafter"/>
</dbReference>
<evidence type="ECO:0000313" key="11">
    <source>
        <dbReference type="Proteomes" id="UP000501452"/>
    </source>
</evidence>
<dbReference type="InterPro" id="IPR001672">
    <property type="entry name" value="G6P_Isomerase"/>
</dbReference>
<dbReference type="KEGG" id="rub:GBA63_03115"/>
<dbReference type="Gene3D" id="3.40.50.10490">
    <property type="entry name" value="Glucose-6-phosphate isomerase like protein, domain 1"/>
    <property type="match status" value="2"/>
</dbReference>